<feature type="region of interest" description="Disordered" evidence="7">
    <location>
        <begin position="1"/>
        <end position="22"/>
    </location>
</feature>
<dbReference type="InterPro" id="IPR036322">
    <property type="entry name" value="WD40_repeat_dom_sf"/>
</dbReference>
<evidence type="ECO:0000256" key="1">
    <source>
        <dbReference type="ARBA" id="ARBA00004123"/>
    </source>
</evidence>
<dbReference type="STRING" id="1344418.A0A1D2VA32"/>
<dbReference type="PRINTS" id="PR00320">
    <property type="entry name" value="GPROTEINBRPT"/>
</dbReference>
<dbReference type="PROSITE" id="PS50294">
    <property type="entry name" value="WD_REPEATS_REGION"/>
    <property type="match status" value="2"/>
</dbReference>
<feature type="repeat" description="WD" evidence="6">
    <location>
        <begin position="266"/>
        <end position="302"/>
    </location>
</feature>
<gene>
    <name evidence="9" type="ORF">ASCRUDRAFT_77773</name>
</gene>
<keyword evidence="10" id="KW-1185">Reference proteome</keyword>
<reference evidence="10" key="1">
    <citation type="submission" date="2016-05" db="EMBL/GenBank/DDBJ databases">
        <title>Comparative genomics of biotechnologically important yeasts.</title>
        <authorList>
            <consortium name="DOE Joint Genome Institute"/>
            <person name="Riley R."/>
            <person name="Haridas S."/>
            <person name="Wolfe K.H."/>
            <person name="Lopes M.R."/>
            <person name="Hittinger C.T."/>
            <person name="Goker M."/>
            <person name="Salamov A."/>
            <person name="Wisecaver J."/>
            <person name="Long T.M."/>
            <person name="Aerts A.L."/>
            <person name="Barry K."/>
            <person name="Choi C."/>
            <person name="Clum A."/>
            <person name="Coughlan A.Y."/>
            <person name="Deshpande S."/>
            <person name="Douglass A.P."/>
            <person name="Hanson S.J."/>
            <person name="Klenk H.-P."/>
            <person name="Labutti K."/>
            <person name="Lapidus A."/>
            <person name="Lindquist E."/>
            <person name="Lipzen A."/>
            <person name="Meier-Kolthoff J.P."/>
            <person name="Ohm R.A."/>
            <person name="Otillar R.P."/>
            <person name="Pangilinan J."/>
            <person name="Peng Y."/>
            <person name="Rokas A."/>
            <person name="Rosa C.A."/>
            <person name="Scheuner C."/>
            <person name="Sibirny A.A."/>
            <person name="Slot J.C."/>
            <person name="Stielow J.B."/>
            <person name="Sun H."/>
            <person name="Kurtzman C.P."/>
            <person name="Blackwell M."/>
            <person name="Grigoriev I.V."/>
            <person name="Jeffries T.W."/>
        </authorList>
    </citation>
    <scope>NUCLEOTIDE SEQUENCE [LARGE SCALE GENOMIC DNA]</scope>
    <source>
        <strain evidence="10">DSM 1968</strain>
    </source>
</reference>
<feature type="repeat" description="WD" evidence="6">
    <location>
        <begin position="310"/>
        <end position="345"/>
    </location>
</feature>
<proteinExistence type="predicted"/>
<organism evidence="9 10">
    <name type="scientific">Ascoidea rubescens DSM 1968</name>
    <dbReference type="NCBI Taxonomy" id="1344418"/>
    <lineage>
        <taxon>Eukaryota</taxon>
        <taxon>Fungi</taxon>
        <taxon>Dikarya</taxon>
        <taxon>Ascomycota</taxon>
        <taxon>Saccharomycotina</taxon>
        <taxon>Saccharomycetes</taxon>
        <taxon>Ascoideaceae</taxon>
        <taxon>Ascoidea</taxon>
    </lineage>
</organism>
<evidence type="ECO:0000256" key="6">
    <source>
        <dbReference type="PROSITE-ProRule" id="PRU00221"/>
    </source>
</evidence>
<dbReference type="PROSITE" id="PS50082">
    <property type="entry name" value="WD_REPEATS_2"/>
    <property type="match status" value="4"/>
</dbReference>
<sequence length="424" mass="47926">MEVDNEDVEKPQEKADGEEEMSIEDEYKMWKENSSLMYKYVSQTALTWPSLSIQWLPSIEINKENETIKTQLIIGSDTSGSEDDFLKIASKELPLSIIDDKLKNETTSGFKINKRFKHKTEINRARYMPQNPQIIATISGSGNSYIYVNSAKKSKNRKCILSLKYHKKNGFGLSWNPNDEGKLLTSADDSKICLWDINSKNISVELNNTPTSLQPSNVLNDHTDIVNDVKWHNFNENLFGSVSDDKNLFIYDVRTLSTGPVLKKTNAHHNDGINSLSFSNFSTNLLATGSLDSTIGLFDLRNIETKLHLMVGHKNAITSLEWSPHQDGFLASGSEDRRVIIWDISKIGEEQNQDDADDGAPELFMMHAGHTALVTDISWHPDKRLKWLLASTANDNIIQLWKVKNKISDPVDGIETTLPDSFFE</sequence>
<dbReference type="InterPro" id="IPR015943">
    <property type="entry name" value="WD40/YVTN_repeat-like_dom_sf"/>
</dbReference>
<evidence type="ECO:0000256" key="4">
    <source>
        <dbReference type="ARBA" id="ARBA00022853"/>
    </source>
</evidence>
<dbReference type="InterPro" id="IPR022052">
    <property type="entry name" value="Histone-bd_RBBP4-like_N"/>
</dbReference>
<evidence type="ECO:0000256" key="7">
    <source>
        <dbReference type="SAM" id="MobiDB-lite"/>
    </source>
</evidence>
<name>A0A1D2VA32_9ASCO</name>
<evidence type="ECO:0000313" key="9">
    <source>
        <dbReference type="EMBL" id="ODV58520.1"/>
    </source>
</evidence>
<keyword evidence="4" id="KW-0156">Chromatin regulator</keyword>
<dbReference type="GeneID" id="30967631"/>
<feature type="repeat" description="WD" evidence="6">
    <location>
        <begin position="367"/>
        <end position="405"/>
    </location>
</feature>
<keyword evidence="9" id="KW-0808">Transferase</keyword>
<dbReference type="RefSeq" id="XP_020044827.1">
    <property type="nucleotide sequence ID" value="XM_020193995.1"/>
</dbReference>
<evidence type="ECO:0000256" key="2">
    <source>
        <dbReference type="ARBA" id="ARBA00022574"/>
    </source>
</evidence>
<dbReference type="SUPFAM" id="SSF50978">
    <property type="entry name" value="WD40 repeat-like"/>
    <property type="match status" value="1"/>
</dbReference>
<evidence type="ECO:0000256" key="3">
    <source>
        <dbReference type="ARBA" id="ARBA00022737"/>
    </source>
</evidence>
<dbReference type="Pfam" id="PF00400">
    <property type="entry name" value="WD40"/>
    <property type="match status" value="5"/>
</dbReference>
<dbReference type="Proteomes" id="UP000095038">
    <property type="component" value="Unassembled WGS sequence"/>
</dbReference>
<dbReference type="GO" id="GO:0005634">
    <property type="term" value="C:nucleus"/>
    <property type="evidence" value="ECO:0007669"/>
    <property type="project" value="UniProtKB-SubCell"/>
</dbReference>
<evidence type="ECO:0000313" key="10">
    <source>
        <dbReference type="Proteomes" id="UP000095038"/>
    </source>
</evidence>
<dbReference type="EMBL" id="KV454491">
    <property type="protein sequence ID" value="ODV58520.1"/>
    <property type="molecule type" value="Genomic_DNA"/>
</dbReference>
<dbReference type="Pfam" id="PF12265">
    <property type="entry name" value="CAF1C_H4-bd"/>
    <property type="match status" value="1"/>
</dbReference>
<feature type="domain" description="Histone-binding protein RBBP4-like N-terminal" evidence="8">
    <location>
        <begin position="25"/>
        <end position="94"/>
    </location>
</feature>
<evidence type="ECO:0000256" key="5">
    <source>
        <dbReference type="ARBA" id="ARBA00023242"/>
    </source>
</evidence>
<protein>
    <submittedName>
        <fullName evidence="9">Histone acetyltransferase subunit</fullName>
    </submittedName>
</protein>
<feature type="repeat" description="WD" evidence="6">
    <location>
        <begin position="163"/>
        <end position="205"/>
    </location>
</feature>
<dbReference type="InterPro" id="IPR050459">
    <property type="entry name" value="WD_repeat_RBAP46/RBAP48/MSI1"/>
</dbReference>
<dbReference type="GO" id="GO:0016740">
    <property type="term" value="F:transferase activity"/>
    <property type="evidence" value="ECO:0007669"/>
    <property type="project" value="UniProtKB-KW"/>
</dbReference>
<dbReference type="Gene3D" id="2.130.10.10">
    <property type="entry name" value="YVTN repeat-like/Quinoprotein amine dehydrogenase"/>
    <property type="match status" value="1"/>
</dbReference>
<dbReference type="GO" id="GO:0006325">
    <property type="term" value="P:chromatin organization"/>
    <property type="evidence" value="ECO:0007669"/>
    <property type="project" value="UniProtKB-KW"/>
</dbReference>
<evidence type="ECO:0000259" key="8">
    <source>
        <dbReference type="Pfam" id="PF12265"/>
    </source>
</evidence>
<dbReference type="FunCoup" id="A0A1D2VA32">
    <property type="interactions" value="1088"/>
</dbReference>
<keyword evidence="5" id="KW-0539">Nucleus</keyword>
<comment type="subcellular location">
    <subcellularLocation>
        <location evidence="1">Nucleus</location>
    </subcellularLocation>
</comment>
<dbReference type="InterPro" id="IPR019775">
    <property type="entry name" value="WD40_repeat_CS"/>
</dbReference>
<keyword evidence="2 6" id="KW-0853">WD repeat</keyword>
<dbReference type="SMART" id="SM00320">
    <property type="entry name" value="WD40"/>
    <property type="match status" value="6"/>
</dbReference>
<dbReference type="InterPro" id="IPR020472">
    <property type="entry name" value="WD40_PAC1"/>
</dbReference>
<dbReference type="InterPro" id="IPR001680">
    <property type="entry name" value="WD40_rpt"/>
</dbReference>
<dbReference type="PROSITE" id="PS00678">
    <property type="entry name" value="WD_REPEATS_1"/>
    <property type="match status" value="2"/>
</dbReference>
<accession>A0A1D2VA32</accession>
<dbReference type="PANTHER" id="PTHR22850">
    <property type="entry name" value="WD40 REPEAT FAMILY"/>
    <property type="match status" value="1"/>
</dbReference>
<dbReference type="AlphaFoldDB" id="A0A1D2VA32"/>
<keyword evidence="3" id="KW-0677">Repeat</keyword>
<dbReference type="OrthoDB" id="427795at2759"/>
<dbReference type="InParanoid" id="A0A1D2VA32"/>